<dbReference type="RefSeq" id="XP_033568507.1">
    <property type="nucleotide sequence ID" value="XM_033713416.1"/>
</dbReference>
<organism evidence="2">
    <name type="scientific">Mytilinidion resinicola</name>
    <dbReference type="NCBI Taxonomy" id="574789"/>
    <lineage>
        <taxon>Eukaryota</taxon>
        <taxon>Fungi</taxon>
        <taxon>Dikarya</taxon>
        <taxon>Ascomycota</taxon>
        <taxon>Pezizomycotina</taxon>
        <taxon>Dothideomycetes</taxon>
        <taxon>Pleosporomycetidae</taxon>
        <taxon>Mytilinidiales</taxon>
        <taxon>Mytilinidiaceae</taxon>
        <taxon>Mytilinidion</taxon>
    </lineage>
</organism>
<dbReference type="EMBL" id="MU003729">
    <property type="protein sequence ID" value="KAF2801543.1"/>
    <property type="molecule type" value="Genomic_DNA"/>
</dbReference>
<reference evidence="2 4" key="1">
    <citation type="journal article" date="2020" name="Stud. Mycol.">
        <title>101 Dothideomycetes genomes: a test case for predicting lifestyles and emergence of pathogens.</title>
        <authorList>
            <person name="Haridas S."/>
            <person name="Albert R."/>
            <person name="Binder M."/>
            <person name="Bloem J."/>
            <person name="Labutti K."/>
            <person name="Salamov A."/>
            <person name="Andreopoulos B."/>
            <person name="Baker S."/>
            <person name="Barry K."/>
            <person name="Bills G."/>
            <person name="Bluhm B."/>
            <person name="Cannon C."/>
            <person name="Castanera R."/>
            <person name="Culley D."/>
            <person name="Daum C."/>
            <person name="Ezra D."/>
            <person name="Gonzalez J."/>
            <person name="Henrissat B."/>
            <person name="Kuo A."/>
            <person name="Liang C."/>
            <person name="Lipzen A."/>
            <person name="Lutzoni F."/>
            <person name="Magnuson J."/>
            <person name="Mondo S."/>
            <person name="Nolan M."/>
            <person name="Ohm R."/>
            <person name="Pangilinan J."/>
            <person name="Park H.-J."/>
            <person name="Ramirez L."/>
            <person name="Alfaro M."/>
            <person name="Sun H."/>
            <person name="Tritt A."/>
            <person name="Yoshinaga Y."/>
            <person name="Zwiers L.-H."/>
            <person name="Turgeon B."/>
            <person name="Goodwin S."/>
            <person name="Spatafora J."/>
            <person name="Crous P."/>
            <person name="Grigoriev I."/>
        </authorList>
    </citation>
    <scope>NUCLEOTIDE SEQUENCE</scope>
    <source>
        <strain evidence="2 4">CBS 304.34</strain>
    </source>
</reference>
<gene>
    <name evidence="2 4" type="ORF">BDZ99DRAFT_219115</name>
</gene>
<evidence type="ECO:0000256" key="1">
    <source>
        <dbReference type="SAM" id="MobiDB-lite"/>
    </source>
</evidence>
<evidence type="ECO:0000313" key="4">
    <source>
        <dbReference type="RefSeq" id="XP_033568507.1"/>
    </source>
</evidence>
<dbReference type="GeneID" id="54454309"/>
<evidence type="ECO:0000313" key="3">
    <source>
        <dbReference type="Proteomes" id="UP000504636"/>
    </source>
</evidence>
<feature type="region of interest" description="Disordered" evidence="1">
    <location>
        <begin position="122"/>
        <end position="160"/>
    </location>
</feature>
<accession>A0A6A6XZ58</accession>
<sequence>MPRDLHVSHVSSSSSQRYKSFFDSAIVGSREDSRCFWSLKTHMGTYDAVVDLWFRKIHLRALMSSAGVGYQKTLHLRAMELEVRKQIAVVMATTGDLGRLDHWYHESQEVCVTITTNSFSTATHQTPFPPSDTRVQPHQKKRSSCCSPPPNDSSRHCSSVDTPHQLHGLVRLDKLIFSIRSHRTLHLPCRRERGSSRRRGRFYTPSGVSSRGYQMASLRHEGRGEEWHG</sequence>
<protein>
    <submittedName>
        <fullName evidence="2 4">Uncharacterized protein</fullName>
    </submittedName>
</protein>
<reference evidence="4" key="2">
    <citation type="submission" date="2020-04" db="EMBL/GenBank/DDBJ databases">
        <authorList>
            <consortium name="NCBI Genome Project"/>
        </authorList>
    </citation>
    <scope>NUCLEOTIDE SEQUENCE</scope>
    <source>
        <strain evidence="4">CBS 304.34</strain>
    </source>
</reference>
<dbReference type="Proteomes" id="UP000504636">
    <property type="component" value="Unplaced"/>
</dbReference>
<dbReference type="AlphaFoldDB" id="A0A6A6XZ58"/>
<reference evidence="4" key="3">
    <citation type="submission" date="2025-04" db="UniProtKB">
        <authorList>
            <consortium name="RefSeq"/>
        </authorList>
    </citation>
    <scope>IDENTIFICATION</scope>
    <source>
        <strain evidence="4">CBS 304.34</strain>
    </source>
</reference>
<name>A0A6A6XZ58_9PEZI</name>
<evidence type="ECO:0000313" key="2">
    <source>
        <dbReference type="EMBL" id="KAF2801543.1"/>
    </source>
</evidence>
<keyword evidence="3" id="KW-1185">Reference proteome</keyword>
<proteinExistence type="predicted"/>